<dbReference type="AlphaFoldDB" id="A0A0C3NFR5"/>
<feature type="transmembrane region" description="Helical" evidence="1">
    <location>
        <begin position="47"/>
        <end position="66"/>
    </location>
</feature>
<keyword evidence="1" id="KW-1133">Transmembrane helix</keyword>
<reference evidence="2 3" key="1">
    <citation type="submission" date="2014-07" db="EMBL/GenBank/DDBJ databases">
        <title>Porphyromonadaceae bacterium OUH 308042 = ATCC BAA-2681 = DSM 28342 draft genome.</title>
        <authorList>
            <person name="Sydenham T.V."/>
            <person name="Hasman H."/>
            <person name="Justensen U.S."/>
        </authorList>
    </citation>
    <scope>NUCLEOTIDE SEQUENCE [LARGE SCALE GENOMIC DNA]</scope>
    <source>
        <strain evidence="2 3">OUH 308042</strain>
    </source>
</reference>
<sequence length="114" mass="13029">MIDDDSASLGYGETRGFVKSENGWVWYRNPSVLKPAMYEFKCVCRNIFLGIFTILSFVGLVIYPFIPTEANSVHNLFRFSMDRISQVFPSSLAYKTAYFFNCFLLSASLLSVHI</sequence>
<keyword evidence="3" id="KW-1185">Reference proteome</keyword>
<protein>
    <submittedName>
        <fullName evidence="2">Uncharacterized protein</fullName>
    </submittedName>
</protein>
<keyword evidence="1" id="KW-0472">Membrane</keyword>
<name>A0A0C3NFR5_9PORP</name>
<feature type="transmembrane region" description="Helical" evidence="1">
    <location>
        <begin position="92"/>
        <end position="112"/>
    </location>
</feature>
<dbReference type="Proteomes" id="UP000031980">
    <property type="component" value="Unassembled WGS sequence"/>
</dbReference>
<gene>
    <name evidence="2" type="ORF">BA92_08120</name>
</gene>
<proteinExistence type="predicted"/>
<evidence type="ECO:0000256" key="1">
    <source>
        <dbReference type="SAM" id="Phobius"/>
    </source>
</evidence>
<dbReference type="EMBL" id="JPIU01000038">
    <property type="protein sequence ID" value="KIO44972.1"/>
    <property type="molecule type" value="Genomic_DNA"/>
</dbReference>
<organism evidence="2 3">
    <name type="scientific">Sanguibacteroides justesenii</name>
    <dbReference type="NCBI Taxonomy" id="1547597"/>
    <lineage>
        <taxon>Bacteria</taxon>
        <taxon>Pseudomonadati</taxon>
        <taxon>Bacteroidota</taxon>
        <taxon>Bacteroidia</taxon>
        <taxon>Bacteroidales</taxon>
        <taxon>Porphyromonadaceae</taxon>
        <taxon>Sanguibacteroides</taxon>
    </lineage>
</organism>
<keyword evidence="1" id="KW-0812">Transmembrane</keyword>
<evidence type="ECO:0000313" key="3">
    <source>
        <dbReference type="Proteomes" id="UP000031980"/>
    </source>
</evidence>
<accession>A0A0C3NFR5</accession>
<evidence type="ECO:0000313" key="2">
    <source>
        <dbReference type="EMBL" id="KIO44972.1"/>
    </source>
</evidence>
<comment type="caution">
    <text evidence="2">The sequence shown here is derived from an EMBL/GenBank/DDBJ whole genome shotgun (WGS) entry which is preliminary data.</text>
</comment>